<evidence type="ECO:0000313" key="3">
    <source>
        <dbReference type="Proteomes" id="UP000465062"/>
    </source>
</evidence>
<dbReference type="EMBL" id="CP047394">
    <property type="protein sequence ID" value="QHE63102.1"/>
    <property type="molecule type" value="Genomic_DNA"/>
</dbReference>
<dbReference type="GO" id="GO:0004519">
    <property type="term" value="F:endonuclease activity"/>
    <property type="evidence" value="ECO:0007669"/>
    <property type="project" value="UniProtKB-KW"/>
</dbReference>
<keyword evidence="2" id="KW-0378">Hydrolase</keyword>
<gene>
    <name evidence="2" type="ORF">FHE72_20395</name>
</gene>
<name>A0A6I6UVG3_9BACI</name>
<reference evidence="2 3" key="1">
    <citation type="submission" date="2019-06" db="EMBL/GenBank/DDBJ databases">
        <title>An operon consisting of a P-type ATPase gene and a transcriptional regular gene given the different cadmium resistance in Bacillus vietamensis 151-6 and Bacillus marisflavi 151-25.</title>
        <authorList>
            <person name="Yu X."/>
        </authorList>
    </citation>
    <scope>NUCLEOTIDE SEQUENCE [LARGE SCALE GENOMIC DNA]</scope>
    <source>
        <strain evidence="2 3">151-6</strain>
    </source>
</reference>
<organism evidence="2 3">
    <name type="scientific">Rossellomorea vietnamensis</name>
    <dbReference type="NCBI Taxonomy" id="218284"/>
    <lineage>
        <taxon>Bacteria</taxon>
        <taxon>Bacillati</taxon>
        <taxon>Bacillota</taxon>
        <taxon>Bacilli</taxon>
        <taxon>Bacillales</taxon>
        <taxon>Bacillaceae</taxon>
        <taxon>Rossellomorea</taxon>
    </lineage>
</organism>
<dbReference type="Pfam" id="PF13391">
    <property type="entry name" value="HNH_2"/>
    <property type="match status" value="1"/>
</dbReference>
<proteinExistence type="predicted"/>
<evidence type="ECO:0000259" key="1">
    <source>
        <dbReference type="Pfam" id="PF13391"/>
    </source>
</evidence>
<keyword evidence="2" id="KW-0255">Endonuclease</keyword>
<dbReference type="Proteomes" id="UP000465062">
    <property type="component" value="Chromosome"/>
</dbReference>
<accession>A0A6I6UVG3</accession>
<keyword evidence="2" id="KW-0540">Nuclease</keyword>
<dbReference type="KEGG" id="bvq:FHE72_20395"/>
<feature type="domain" description="HNH nuclease" evidence="1">
    <location>
        <begin position="209"/>
        <end position="261"/>
    </location>
</feature>
<protein>
    <submittedName>
        <fullName evidence="2">HNH endonuclease</fullName>
    </submittedName>
</protein>
<evidence type="ECO:0000313" key="2">
    <source>
        <dbReference type="EMBL" id="QHE63102.1"/>
    </source>
</evidence>
<dbReference type="RefSeq" id="WP_159362814.1">
    <property type="nucleotide sequence ID" value="NZ_CP047394.1"/>
</dbReference>
<dbReference type="AlphaFoldDB" id="A0A6I6UVG3"/>
<dbReference type="InterPro" id="IPR003615">
    <property type="entry name" value="HNH_nuc"/>
</dbReference>
<sequence>MNYFLVFQNKSYKEEYKGGYMWAPQQNHLGQTFHHWTDMRNIKKGDIIFSSYGGQMLSVLIAKEDCVEHERPVDLDGLELWQKEGFLIDAKYVNLNVPITYKVYMDTILELQGQKYAPFNKAGRGNTGYVFRVTNELANFLFGLIEKTNGYAKEKFITNNNLDKQVVQKIQRGLDQPIVLDKTEKELIIKARIGQSIFKKSLLDLEPKCKLCGVSDTRFLIASHIKPWSQSNNQERLDANNGLLLCPNHDSLFDKGYISFDKKGKIIISPLVDESTKIFMNINESIIINLSDSQREYILWHRENKYKSSSSYVSLDE</sequence>